<accession>A0AAD5KFQ3</accession>
<name>A0AAD5KFQ3_9FUNG</name>
<organism evidence="1 2">
    <name type="scientific">Phascolomyces articulosus</name>
    <dbReference type="NCBI Taxonomy" id="60185"/>
    <lineage>
        <taxon>Eukaryota</taxon>
        <taxon>Fungi</taxon>
        <taxon>Fungi incertae sedis</taxon>
        <taxon>Mucoromycota</taxon>
        <taxon>Mucoromycotina</taxon>
        <taxon>Mucoromycetes</taxon>
        <taxon>Mucorales</taxon>
        <taxon>Lichtheimiaceae</taxon>
        <taxon>Phascolomyces</taxon>
    </lineage>
</organism>
<protein>
    <submittedName>
        <fullName evidence="1">Uncharacterized protein</fullName>
    </submittedName>
</protein>
<proteinExistence type="predicted"/>
<reference evidence="1" key="2">
    <citation type="submission" date="2023-02" db="EMBL/GenBank/DDBJ databases">
        <authorList>
            <consortium name="DOE Joint Genome Institute"/>
            <person name="Mondo S.J."/>
            <person name="Chang Y."/>
            <person name="Wang Y."/>
            <person name="Ahrendt S."/>
            <person name="Andreopoulos W."/>
            <person name="Barry K."/>
            <person name="Beard J."/>
            <person name="Benny G.L."/>
            <person name="Blankenship S."/>
            <person name="Bonito G."/>
            <person name="Cuomo C."/>
            <person name="Desiro A."/>
            <person name="Gervers K.A."/>
            <person name="Hundley H."/>
            <person name="Kuo A."/>
            <person name="LaButti K."/>
            <person name="Lang B.F."/>
            <person name="Lipzen A."/>
            <person name="O'Donnell K."/>
            <person name="Pangilinan J."/>
            <person name="Reynolds N."/>
            <person name="Sandor L."/>
            <person name="Smith M.W."/>
            <person name="Tsang A."/>
            <person name="Grigoriev I.V."/>
            <person name="Stajich J.E."/>
            <person name="Spatafora J.W."/>
        </authorList>
    </citation>
    <scope>NUCLEOTIDE SEQUENCE</scope>
    <source>
        <strain evidence="1">RSA 2281</strain>
    </source>
</reference>
<reference evidence="1" key="1">
    <citation type="journal article" date="2022" name="IScience">
        <title>Evolution of zygomycete secretomes and the origins of terrestrial fungal ecologies.</title>
        <authorList>
            <person name="Chang Y."/>
            <person name="Wang Y."/>
            <person name="Mondo S."/>
            <person name="Ahrendt S."/>
            <person name="Andreopoulos W."/>
            <person name="Barry K."/>
            <person name="Beard J."/>
            <person name="Benny G.L."/>
            <person name="Blankenship S."/>
            <person name="Bonito G."/>
            <person name="Cuomo C."/>
            <person name="Desiro A."/>
            <person name="Gervers K.A."/>
            <person name="Hundley H."/>
            <person name="Kuo A."/>
            <person name="LaButti K."/>
            <person name="Lang B.F."/>
            <person name="Lipzen A."/>
            <person name="O'Donnell K."/>
            <person name="Pangilinan J."/>
            <person name="Reynolds N."/>
            <person name="Sandor L."/>
            <person name="Smith M.E."/>
            <person name="Tsang A."/>
            <person name="Grigoriev I.V."/>
            <person name="Stajich J.E."/>
            <person name="Spatafora J.W."/>
        </authorList>
    </citation>
    <scope>NUCLEOTIDE SEQUENCE</scope>
    <source>
        <strain evidence="1">RSA 2281</strain>
    </source>
</reference>
<dbReference type="Proteomes" id="UP001209540">
    <property type="component" value="Unassembled WGS sequence"/>
</dbReference>
<dbReference type="EMBL" id="JAIXMP010000008">
    <property type="protein sequence ID" value="KAI9269109.1"/>
    <property type="molecule type" value="Genomic_DNA"/>
</dbReference>
<comment type="caution">
    <text evidence="1">The sequence shown here is derived from an EMBL/GenBank/DDBJ whole genome shotgun (WGS) entry which is preliminary data.</text>
</comment>
<evidence type="ECO:0000313" key="1">
    <source>
        <dbReference type="EMBL" id="KAI9269109.1"/>
    </source>
</evidence>
<gene>
    <name evidence="1" type="ORF">BDA99DRAFT_535185</name>
</gene>
<dbReference type="AlphaFoldDB" id="A0AAD5KFQ3"/>
<sequence>MSFAQFFFTGLSIFITDPYVYLSPINKHCVPQFQTFKQAHLKLKVGKLFENPPTLYILVNRIPEHENKTVENVNIMLTNKTKLNLGLECVHAKTICYKECRDSWYAIEEDSSNQQRALIGYQQYVEWYVCGAEPLSSARNIINEATRSVLPLVQSDLC</sequence>
<keyword evidence="2" id="KW-1185">Reference proteome</keyword>
<evidence type="ECO:0000313" key="2">
    <source>
        <dbReference type="Proteomes" id="UP001209540"/>
    </source>
</evidence>